<evidence type="ECO:0000256" key="1">
    <source>
        <dbReference type="SAM" id="Phobius"/>
    </source>
</evidence>
<keyword evidence="1" id="KW-0812">Transmembrane</keyword>
<feature type="transmembrane region" description="Helical" evidence="1">
    <location>
        <begin position="21"/>
        <end position="39"/>
    </location>
</feature>
<name>A0A1F6YBN1_9BACT</name>
<sequence length="133" mass="14677">MINILLLVLIKKEIMMSKRNLVIVVVLVLVVLVAGVLQYKANHANDYSVVYLSTGEVYVGKLSTFPDLQLKGGYILQVTKDPADETKTNFQIQPIAEALWAPKVLHLVKDNIVFYGPLLPTSKIAETLAAQGK</sequence>
<organism evidence="2 3">
    <name type="scientific">Candidatus Nomurabacteria bacterium RIFCSPLOWO2_12_FULL_41_10</name>
    <dbReference type="NCBI Taxonomy" id="1801795"/>
    <lineage>
        <taxon>Bacteria</taxon>
        <taxon>Candidatus Nomuraibacteriota</taxon>
    </lineage>
</organism>
<keyword evidence="1" id="KW-0472">Membrane</keyword>
<keyword evidence="1" id="KW-1133">Transmembrane helix</keyword>
<accession>A0A1F6YBN1</accession>
<gene>
    <name evidence="2" type="ORF">A3F97_01735</name>
</gene>
<protein>
    <submittedName>
        <fullName evidence="2">Uncharacterized protein</fullName>
    </submittedName>
</protein>
<dbReference type="EMBL" id="MFVT01000019">
    <property type="protein sequence ID" value="OGJ03759.1"/>
    <property type="molecule type" value="Genomic_DNA"/>
</dbReference>
<dbReference type="AlphaFoldDB" id="A0A1F6YBN1"/>
<dbReference type="Proteomes" id="UP000176826">
    <property type="component" value="Unassembled WGS sequence"/>
</dbReference>
<comment type="caution">
    <text evidence="2">The sequence shown here is derived from an EMBL/GenBank/DDBJ whole genome shotgun (WGS) entry which is preliminary data.</text>
</comment>
<reference evidence="2 3" key="1">
    <citation type="journal article" date="2016" name="Nat. Commun.">
        <title>Thousands of microbial genomes shed light on interconnected biogeochemical processes in an aquifer system.</title>
        <authorList>
            <person name="Anantharaman K."/>
            <person name="Brown C.T."/>
            <person name="Hug L.A."/>
            <person name="Sharon I."/>
            <person name="Castelle C.J."/>
            <person name="Probst A.J."/>
            <person name="Thomas B.C."/>
            <person name="Singh A."/>
            <person name="Wilkins M.J."/>
            <person name="Karaoz U."/>
            <person name="Brodie E.L."/>
            <person name="Williams K.H."/>
            <person name="Hubbard S.S."/>
            <person name="Banfield J.F."/>
        </authorList>
    </citation>
    <scope>NUCLEOTIDE SEQUENCE [LARGE SCALE GENOMIC DNA]</scope>
</reference>
<proteinExistence type="predicted"/>
<evidence type="ECO:0000313" key="2">
    <source>
        <dbReference type="EMBL" id="OGJ03759.1"/>
    </source>
</evidence>
<evidence type="ECO:0000313" key="3">
    <source>
        <dbReference type="Proteomes" id="UP000176826"/>
    </source>
</evidence>